<dbReference type="RefSeq" id="WP_377283990.1">
    <property type="nucleotide sequence ID" value="NZ_JBHRSI010000010.1"/>
</dbReference>
<organism evidence="3 4">
    <name type="scientific">Phenylobacterium terrae</name>
    <dbReference type="NCBI Taxonomy" id="2665495"/>
    <lineage>
        <taxon>Bacteria</taxon>
        <taxon>Pseudomonadati</taxon>
        <taxon>Pseudomonadota</taxon>
        <taxon>Alphaproteobacteria</taxon>
        <taxon>Caulobacterales</taxon>
        <taxon>Caulobacteraceae</taxon>
        <taxon>Phenylobacterium</taxon>
    </lineage>
</organism>
<feature type="transmembrane region" description="Helical" evidence="1">
    <location>
        <begin position="35"/>
        <end position="57"/>
    </location>
</feature>
<dbReference type="InterPro" id="IPR009597">
    <property type="entry name" value="DUF1206"/>
</dbReference>
<sequence>MRSWREVRGWLAQAPLGALAELACRAGFVSRGMVYVSVGAIALLAAAGRAPGAAGAVEALQAWADWPAGTLLLWLAGLGLYGFAGWRLLQSVFDADRQGTAPAALATRAGQAISGLVHAALAVGVFGLIDALAEAREVDDLASTRQTVQQVLDWPGGALAIAACGLFIVGVGLGNLVQAAGRPHKKLVCPRRVARLAAGLGRLGHLGRGVAFLPLGLAMLRAGQQASAGPAQGLGGALDALRGYPFGEALLALAGLGLVAFGLFAFLEARYRTLGAAETVEAIASSPAPA</sequence>
<name>A0ABW4MZU6_9CAUL</name>
<feature type="transmembrane region" description="Helical" evidence="1">
    <location>
        <begin position="249"/>
        <end position="267"/>
    </location>
</feature>
<keyword evidence="1" id="KW-1133">Transmembrane helix</keyword>
<accession>A0ABW4MZU6</accession>
<feature type="domain" description="DUF1206" evidence="2">
    <location>
        <begin position="109"/>
        <end position="180"/>
    </location>
</feature>
<feature type="transmembrane region" description="Helical" evidence="1">
    <location>
        <begin position="69"/>
        <end position="89"/>
    </location>
</feature>
<feature type="transmembrane region" description="Helical" evidence="1">
    <location>
        <begin position="109"/>
        <end position="133"/>
    </location>
</feature>
<dbReference type="Pfam" id="PF06724">
    <property type="entry name" value="DUF1206"/>
    <property type="match status" value="3"/>
</dbReference>
<comment type="caution">
    <text evidence="3">The sequence shown here is derived from an EMBL/GenBank/DDBJ whole genome shotgun (WGS) entry which is preliminary data.</text>
</comment>
<gene>
    <name evidence="3" type="ORF">ACFSC0_08695</name>
</gene>
<feature type="domain" description="DUF1206" evidence="2">
    <location>
        <begin position="203"/>
        <end position="272"/>
    </location>
</feature>
<keyword evidence="1" id="KW-0472">Membrane</keyword>
<keyword evidence="4" id="KW-1185">Reference proteome</keyword>
<keyword evidence="1" id="KW-0812">Transmembrane</keyword>
<evidence type="ECO:0000313" key="3">
    <source>
        <dbReference type="EMBL" id="MFD1783467.1"/>
    </source>
</evidence>
<feature type="transmembrane region" description="Helical" evidence="1">
    <location>
        <begin position="154"/>
        <end position="177"/>
    </location>
</feature>
<reference evidence="4" key="1">
    <citation type="journal article" date="2019" name="Int. J. Syst. Evol. Microbiol.">
        <title>The Global Catalogue of Microorganisms (GCM) 10K type strain sequencing project: providing services to taxonomists for standard genome sequencing and annotation.</title>
        <authorList>
            <consortium name="The Broad Institute Genomics Platform"/>
            <consortium name="The Broad Institute Genome Sequencing Center for Infectious Disease"/>
            <person name="Wu L."/>
            <person name="Ma J."/>
        </authorList>
    </citation>
    <scope>NUCLEOTIDE SEQUENCE [LARGE SCALE GENOMIC DNA]</scope>
    <source>
        <strain evidence="4">DFY28</strain>
    </source>
</reference>
<evidence type="ECO:0000256" key="1">
    <source>
        <dbReference type="SAM" id="Phobius"/>
    </source>
</evidence>
<evidence type="ECO:0000259" key="2">
    <source>
        <dbReference type="Pfam" id="PF06724"/>
    </source>
</evidence>
<dbReference type="Proteomes" id="UP001597237">
    <property type="component" value="Unassembled WGS sequence"/>
</dbReference>
<protein>
    <submittedName>
        <fullName evidence="3">DUF1206 domain-containing protein</fullName>
    </submittedName>
</protein>
<evidence type="ECO:0000313" key="4">
    <source>
        <dbReference type="Proteomes" id="UP001597237"/>
    </source>
</evidence>
<dbReference type="EMBL" id="JBHUEY010000001">
    <property type="protein sequence ID" value="MFD1783467.1"/>
    <property type="molecule type" value="Genomic_DNA"/>
</dbReference>
<feature type="domain" description="DUF1206" evidence="2">
    <location>
        <begin position="26"/>
        <end position="93"/>
    </location>
</feature>
<proteinExistence type="predicted"/>